<dbReference type="InterPro" id="IPR011805">
    <property type="entry name" value="RNase_R"/>
</dbReference>
<dbReference type="InterPro" id="IPR004476">
    <property type="entry name" value="RNase_II/RNase_R"/>
</dbReference>
<comment type="similarity">
    <text evidence="8">Belongs to the RNR ribonuclease family. RNase R subfamily.</text>
</comment>
<dbReference type="InterPro" id="IPR012340">
    <property type="entry name" value="NA-bd_OB-fold"/>
</dbReference>
<dbReference type="SMART" id="SM00357">
    <property type="entry name" value="CSP"/>
    <property type="match status" value="1"/>
</dbReference>
<dbReference type="eggNOG" id="COG0557">
    <property type="taxonomic scope" value="Bacteria"/>
</dbReference>
<dbReference type="KEGG" id="drt:Dret_2136"/>
<accession>C8X4E6</accession>
<protein>
    <recommendedName>
        <fullName evidence="8">Ribonuclease R</fullName>
        <shortName evidence="8">RNase R</shortName>
        <ecNumber evidence="8">3.1.13.1</ecNumber>
    </recommendedName>
</protein>
<dbReference type="GO" id="GO:0008859">
    <property type="term" value="F:exoribonuclease II activity"/>
    <property type="evidence" value="ECO:0007669"/>
    <property type="project" value="UniProtKB-UniRule"/>
</dbReference>
<feature type="domain" description="S1 motif" evidence="9">
    <location>
        <begin position="630"/>
        <end position="711"/>
    </location>
</feature>
<evidence type="ECO:0000256" key="7">
    <source>
        <dbReference type="ARBA" id="ARBA00022884"/>
    </source>
</evidence>
<keyword evidence="11" id="KW-1185">Reference proteome</keyword>
<evidence type="ECO:0000256" key="8">
    <source>
        <dbReference type="HAMAP-Rule" id="MF_01895"/>
    </source>
</evidence>
<dbReference type="Pfam" id="PF00773">
    <property type="entry name" value="RNB"/>
    <property type="match status" value="1"/>
</dbReference>
<comment type="function">
    <text evidence="8">3'-5' exoribonuclease that releases 5'-nucleoside monophosphates and is involved in maturation of structured RNAs.</text>
</comment>
<dbReference type="GO" id="GO:0005829">
    <property type="term" value="C:cytosol"/>
    <property type="evidence" value="ECO:0007669"/>
    <property type="project" value="UniProtKB-ARBA"/>
</dbReference>
<evidence type="ECO:0000256" key="5">
    <source>
        <dbReference type="ARBA" id="ARBA00022801"/>
    </source>
</evidence>
<keyword evidence="4 8" id="KW-0540">Nuclease</keyword>
<dbReference type="InterPro" id="IPR011129">
    <property type="entry name" value="CSD"/>
</dbReference>
<dbReference type="HOGENOM" id="CLU_002333_7_3_7"/>
<evidence type="ECO:0000256" key="2">
    <source>
        <dbReference type="ARBA" id="ARBA00004496"/>
    </source>
</evidence>
<keyword evidence="3 8" id="KW-0963">Cytoplasm</keyword>
<comment type="catalytic activity">
    <reaction evidence="1 8">
        <text>Exonucleolytic cleavage in the 3'- to 5'-direction to yield nucleoside 5'-phosphates.</text>
        <dbReference type="EC" id="3.1.13.1"/>
    </reaction>
</comment>
<dbReference type="AlphaFoldDB" id="C8X4E6"/>
<dbReference type="SUPFAM" id="SSF50249">
    <property type="entry name" value="Nucleic acid-binding proteins"/>
    <property type="match status" value="3"/>
</dbReference>
<evidence type="ECO:0000256" key="6">
    <source>
        <dbReference type="ARBA" id="ARBA00022839"/>
    </source>
</evidence>
<dbReference type="SMART" id="SM00955">
    <property type="entry name" value="RNB"/>
    <property type="match status" value="1"/>
</dbReference>
<gene>
    <name evidence="8" type="primary">rnr</name>
    <name evidence="10" type="ordered locus">Dret_2136</name>
</gene>
<reference evidence="10 11" key="2">
    <citation type="journal article" date="2010" name="Stand. Genomic Sci.">
        <title>Complete genome sequence of Desulfohalobium retbaense type strain (HR(100)).</title>
        <authorList>
            <person name="Spring S."/>
            <person name="Nolan M."/>
            <person name="Lapidus A."/>
            <person name="Glavina Del Rio T."/>
            <person name="Copeland A."/>
            <person name="Tice H."/>
            <person name="Cheng J.F."/>
            <person name="Lucas S."/>
            <person name="Land M."/>
            <person name="Chen F."/>
            <person name="Bruce D."/>
            <person name="Goodwin L."/>
            <person name="Pitluck S."/>
            <person name="Ivanova N."/>
            <person name="Mavromatis K."/>
            <person name="Mikhailova N."/>
            <person name="Pati A."/>
            <person name="Chen A."/>
            <person name="Palaniappan K."/>
            <person name="Hauser L."/>
            <person name="Chang Y.J."/>
            <person name="Jeffries C.D."/>
            <person name="Munk C."/>
            <person name="Kiss H."/>
            <person name="Chain P."/>
            <person name="Han C."/>
            <person name="Brettin T."/>
            <person name="Detter J.C."/>
            <person name="Schuler E."/>
            <person name="Goker M."/>
            <person name="Rohde M."/>
            <person name="Bristow J."/>
            <person name="Eisen J.A."/>
            <person name="Markowitz V."/>
            <person name="Hugenholtz P."/>
            <person name="Kyrpides N.C."/>
            <person name="Klenk H.P."/>
        </authorList>
    </citation>
    <scope>NUCLEOTIDE SEQUENCE [LARGE SCALE GENOMIC DNA]</scope>
    <source>
        <strain evidence="10 11">DSM 5692</strain>
    </source>
</reference>
<evidence type="ECO:0000256" key="1">
    <source>
        <dbReference type="ARBA" id="ARBA00001849"/>
    </source>
</evidence>
<dbReference type="NCBIfam" id="TIGR00358">
    <property type="entry name" value="3_prime_RNase"/>
    <property type="match status" value="1"/>
</dbReference>
<dbReference type="InterPro" id="IPR003029">
    <property type="entry name" value="S1_domain"/>
</dbReference>
<dbReference type="EMBL" id="CP001734">
    <property type="protein sequence ID" value="ACV69420.1"/>
    <property type="molecule type" value="Genomic_DNA"/>
</dbReference>
<dbReference type="HAMAP" id="MF_01895">
    <property type="entry name" value="RNase_R"/>
    <property type="match status" value="1"/>
</dbReference>
<dbReference type="GO" id="GO:0003723">
    <property type="term" value="F:RNA binding"/>
    <property type="evidence" value="ECO:0007669"/>
    <property type="project" value="UniProtKB-UniRule"/>
</dbReference>
<name>C8X4E6_DESRD</name>
<proteinExistence type="inferred from homology"/>
<dbReference type="CDD" id="cd04471">
    <property type="entry name" value="S1_RNase_R"/>
    <property type="match status" value="1"/>
</dbReference>
<evidence type="ECO:0000313" key="11">
    <source>
        <dbReference type="Proteomes" id="UP000001052"/>
    </source>
</evidence>
<dbReference type="STRING" id="485915.Dret_2136"/>
<keyword evidence="6 8" id="KW-0269">Exonuclease</keyword>
<keyword evidence="5 8" id="KW-0378">Hydrolase</keyword>
<evidence type="ECO:0000256" key="3">
    <source>
        <dbReference type="ARBA" id="ARBA00022490"/>
    </source>
</evidence>
<keyword evidence="7 8" id="KW-0694">RNA-binding</keyword>
<dbReference type="InterPro" id="IPR050180">
    <property type="entry name" value="RNR_Ribonuclease"/>
</dbReference>
<sequence>MAKRKKKQNTSGRIQARDLLRLFREQGRPLSRREIYEQLKPGAKDKKIIRSLLDSLVDSGKLIKIGKGYGLVEKMPLTPGRLEVQRSGVGFVIPDDKRLKDIFVAPDNFGDAWHGDRVMVAKTPGKRGRNPEGRIARLLERGCSKLPIRVTRLLGDEAVLGRPTSTRHNFSLMVDITGLEERPKTRDILLVAPGEKIEPYLWGGEALEYLGAEEEAHVQEDLVKASHSVPTVFPERALHDAQQLPDEPDPEEVARRADLRHLPFVTIDGAKAKDFDDAIHVAPTDSGYTLHVAIADVSHYVHPGSALDKEAQQRGNSYYFPQSVEPMLPEKLSNGLCSLRPNVDRLVMVAEMDFTRQGKRTGSRFYPAVLQSAFRLTYAQVKQAVLDRDSAARDPLTPVLPMLENAEALARSLLAMRQRRGTMNFDLPEPEIHFNLQDEAVDIRPRVRHFGHQIIEECMIAANEAVAEFLRDREEPCMYRVHPPPDSDKLETLFRLLAQTDLAESLPQDTSPKDLQELLTRVEGTKLEFLVNRLLLRTMMQAYYSPKNDGHFGLASECYCHFTSPIRRYADLVVHRYLKRTLAGEDPGKTNIKRLTKVADHISQQERRAMEAEREILKRLTILFLRDHVGRTFTGVIASLADFGFWVELDEVLAEGMVRLSTLNDDYYVFWPEKQQIIGERTGQTFRLGQEVRVTLTDVNLDRLEVNLALEEKS</sequence>
<dbReference type="PROSITE" id="PS50126">
    <property type="entry name" value="S1"/>
    <property type="match status" value="1"/>
</dbReference>
<dbReference type="Pfam" id="PF08206">
    <property type="entry name" value="OB_RNB"/>
    <property type="match status" value="1"/>
</dbReference>
<dbReference type="Pfam" id="PF00575">
    <property type="entry name" value="S1"/>
    <property type="match status" value="1"/>
</dbReference>
<organism evidence="10 11">
    <name type="scientific">Desulfohalobium retbaense (strain ATCC 49708 / DSM 5692 / JCM 16813 / HR100)</name>
    <dbReference type="NCBI Taxonomy" id="485915"/>
    <lineage>
        <taxon>Bacteria</taxon>
        <taxon>Pseudomonadati</taxon>
        <taxon>Thermodesulfobacteriota</taxon>
        <taxon>Desulfovibrionia</taxon>
        <taxon>Desulfovibrionales</taxon>
        <taxon>Desulfohalobiaceae</taxon>
        <taxon>Desulfohalobium</taxon>
    </lineage>
</organism>
<dbReference type="RefSeq" id="WP_015752561.1">
    <property type="nucleotide sequence ID" value="NC_013223.1"/>
</dbReference>
<comment type="subcellular location">
    <subcellularLocation>
        <location evidence="2 8">Cytoplasm</location>
    </subcellularLocation>
</comment>
<dbReference type="OrthoDB" id="9764149at2"/>
<dbReference type="PANTHER" id="PTHR23355:SF9">
    <property type="entry name" value="DIS3-LIKE EXONUCLEASE 2"/>
    <property type="match status" value="1"/>
</dbReference>
<evidence type="ECO:0000256" key="4">
    <source>
        <dbReference type="ARBA" id="ARBA00022722"/>
    </source>
</evidence>
<evidence type="ECO:0000313" key="10">
    <source>
        <dbReference type="EMBL" id="ACV69420.1"/>
    </source>
</evidence>
<dbReference type="EC" id="3.1.13.1" evidence="8"/>
<dbReference type="InterPro" id="IPR001900">
    <property type="entry name" value="RNase_II/R"/>
</dbReference>
<dbReference type="PANTHER" id="PTHR23355">
    <property type="entry name" value="RIBONUCLEASE"/>
    <property type="match status" value="1"/>
</dbReference>
<dbReference type="NCBIfam" id="TIGR02063">
    <property type="entry name" value="RNase_R"/>
    <property type="match status" value="1"/>
</dbReference>
<evidence type="ECO:0000259" key="9">
    <source>
        <dbReference type="PROSITE" id="PS50126"/>
    </source>
</evidence>
<dbReference type="InterPro" id="IPR013223">
    <property type="entry name" value="RNase_B_OB_dom"/>
</dbReference>
<reference evidence="11" key="1">
    <citation type="submission" date="2009-09" db="EMBL/GenBank/DDBJ databases">
        <title>The complete chromosome of Desulfohalobium retbaense DSM 5692.</title>
        <authorList>
            <consortium name="US DOE Joint Genome Institute (JGI-PGF)"/>
            <person name="Lucas S."/>
            <person name="Copeland A."/>
            <person name="Lapidus A."/>
            <person name="Glavina del Rio T."/>
            <person name="Dalin E."/>
            <person name="Tice H."/>
            <person name="Bruce D."/>
            <person name="Goodwin L."/>
            <person name="Pitluck S."/>
            <person name="Kyrpides N."/>
            <person name="Mavromatis K."/>
            <person name="Ivanova N."/>
            <person name="Mikhailova N."/>
            <person name="Munk A.C."/>
            <person name="Brettin T."/>
            <person name="Detter J.C."/>
            <person name="Han C."/>
            <person name="Tapia R."/>
            <person name="Larimer F."/>
            <person name="Land M."/>
            <person name="Hauser L."/>
            <person name="Markowitz V."/>
            <person name="Cheng J.-F."/>
            <person name="Hugenholtz P."/>
            <person name="Woyke T."/>
            <person name="Wu D."/>
            <person name="Spring S."/>
            <person name="Klenk H.-P."/>
            <person name="Eisen J.A."/>
        </authorList>
    </citation>
    <scope>NUCLEOTIDE SEQUENCE [LARGE SCALE GENOMIC DNA]</scope>
    <source>
        <strain evidence="11">DSM 5692</strain>
    </source>
</reference>
<dbReference type="Proteomes" id="UP000001052">
    <property type="component" value="Chromosome"/>
</dbReference>
<dbReference type="Gene3D" id="2.40.50.140">
    <property type="entry name" value="Nucleic acid-binding proteins"/>
    <property type="match status" value="2"/>
</dbReference>
<dbReference type="SMART" id="SM00316">
    <property type="entry name" value="S1"/>
    <property type="match status" value="1"/>
</dbReference>
<dbReference type="GO" id="GO:0006402">
    <property type="term" value="P:mRNA catabolic process"/>
    <property type="evidence" value="ECO:0007669"/>
    <property type="project" value="TreeGrafter"/>
</dbReference>